<dbReference type="Proteomes" id="UP001207228">
    <property type="component" value="Unassembled WGS sequence"/>
</dbReference>
<gene>
    <name evidence="2" type="ORF">OO017_09390</name>
</gene>
<dbReference type="EMBL" id="JAPFQO010000006">
    <property type="protein sequence ID" value="MCX2740157.1"/>
    <property type="molecule type" value="Genomic_DNA"/>
</dbReference>
<protein>
    <submittedName>
        <fullName evidence="2">Copper resistance protein NlpE N-terminal domain-containing protein</fullName>
    </submittedName>
</protein>
<reference evidence="2 3" key="1">
    <citation type="submission" date="2022-11" db="EMBL/GenBank/DDBJ databases">
        <title>The characterization of three novel Bacteroidetes species and genomic analysis of their roles in tidal elemental geochemical cycles.</title>
        <authorList>
            <person name="Ma K.-J."/>
        </authorList>
    </citation>
    <scope>NUCLEOTIDE SEQUENCE [LARGE SCALE GENOMIC DNA]</scope>
    <source>
        <strain evidence="2 3">M82</strain>
    </source>
</reference>
<accession>A0ABT3RF08</accession>
<comment type="caution">
    <text evidence="2">The sequence shown here is derived from an EMBL/GenBank/DDBJ whole genome shotgun (WGS) entry which is preliminary data.</text>
</comment>
<feature type="chain" id="PRO_5046586027" evidence="1">
    <location>
        <begin position="23"/>
        <end position="261"/>
    </location>
</feature>
<evidence type="ECO:0000313" key="3">
    <source>
        <dbReference type="Proteomes" id="UP001207228"/>
    </source>
</evidence>
<name>A0ABT3RF08_9BACT</name>
<evidence type="ECO:0000256" key="1">
    <source>
        <dbReference type="SAM" id="SignalP"/>
    </source>
</evidence>
<sequence length="261" mass="28441">MMKRVFTALLMGVMLCGSGCTTSPGAEVATEPVDVGKTIAPAAVVGTWRGVIPCADCPGINYNLSLSADNRFEETMIYQDRDVQPYTRGGTWRLSKGKLELESSDTRSPTSFELAPNGELNMLDREGKPITTALAPMYRLKRDTAQPEENPALWSKKRELGVDFVATGNEPGWSLEIDLEESMNFRTLPSESIALETPVPDPVTEGNKTTYSATTEAGKLEVEIIKQPCEDTMSGKVSPYLVRVTAKGINFKGCGMYLGDK</sequence>
<dbReference type="RefSeq" id="WP_266052223.1">
    <property type="nucleotide sequence ID" value="NZ_JAPFQO010000006.1"/>
</dbReference>
<organism evidence="2 3">
    <name type="scientific">Pontibacter anaerobius</name>
    <dbReference type="NCBI Taxonomy" id="2993940"/>
    <lineage>
        <taxon>Bacteria</taxon>
        <taxon>Pseudomonadati</taxon>
        <taxon>Bacteroidota</taxon>
        <taxon>Cytophagia</taxon>
        <taxon>Cytophagales</taxon>
        <taxon>Hymenobacteraceae</taxon>
        <taxon>Pontibacter</taxon>
    </lineage>
</organism>
<dbReference type="Gene3D" id="2.40.128.640">
    <property type="match status" value="1"/>
</dbReference>
<dbReference type="InterPro" id="IPR007298">
    <property type="entry name" value="Cu-R_lipoprotein_NlpE"/>
</dbReference>
<keyword evidence="3" id="KW-1185">Reference proteome</keyword>
<dbReference type="Pfam" id="PF04170">
    <property type="entry name" value="NlpE"/>
    <property type="match status" value="1"/>
</dbReference>
<proteinExistence type="predicted"/>
<feature type="signal peptide" evidence="1">
    <location>
        <begin position="1"/>
        <end position="22"/>
    </location>
</feature>
<evidence type="ECO:0000313" key="2">
    <source>
        <dbReference type="EMBL" id="MCX2740157.1"/>
    </source>
</evidence>
<keyword evidence="1" id="KW-0732">Signal</keyword>